<dbReference type="InterPro" id="IPR027385">
    <property type="entry name" value="Beta-barrel_OMP"/>
</dbReference>
<evidence type="ECO:0000259" key="2">
    <source>
        <dbReference type="Pfam" id="PF13505"/>
    </source>
</evidence>
<feature type="domain" description="Outer membrane protein beta-barrel" evidence="2">
    <location>
        <begin position="3"/>
        <end position="157"/>
    </location>
</feature>
<reference evidence="3 4" key="1">
    <citation type="submission" date="2020-02" db="EMBL/GenBank/DDBJ databases">
        <title>Draft genome sequence of two Spirosoma agri KCTC 52727 and Spirosoma terrae KCTC 52035.</title>
        <authorList>
            <person name="Rojas J."/>
            <person name="Ambika Manirajan B."/>
            <person name="Ratering S."/>
            <person name="Suarez C."/>
            <person name="Schnell S."/>
        </authorList>
    </citation>
    <scope>NUCLEOTIDE SEQUENCE [LARGE SCALE GENOMIC DNA]</scope>
    <source>
        <strain evidence="3 4">KCTC 52727</strain>
    </source>
</reference>
<accession>A0A6M0IPR4</accession>
<dbReference type="Pfam" id="PF13505">
    <property type="entry name" value="OMP_b-brl"/>
    <property type="match status" value="1"/>
</dbReference>
<dbReference type="Gene3D" id="2.40.160.20">
    <property type="match status" value="1"/>
</dbReference>
<gene>
    <name evidence="3" type="ORF">GK091_21875</name>
</gene>
<dbReference type="InterPro" id="IPR011250">
    <property type="entry name" value="OMP/PagP_B-barrel"/>
</dbReference>
<evidence type="ECO:0000256" key="1">
    <source>
        <dbReference type="ARBA" id="ARBA00022729"/>
    </source>
</evidence>
<protein>
    <submittedName>
        <fullName evidence="3">Porin family protein</fullName>
    </submittedName>
</protein>
<dbReference type="EMBL" id="JAAGNZ010000002">
    <property type="protein sequence ID" value="NEU69545.1"/>
    <property type="molecule type" value="Genomic_DNA"/>
</dbReference>
<comment type="caution">
    <text evidence="3">The sequence shown here is derived from an EMBL/GenBank/DDBJ whole genome shotgun (WGS) entry which is preliminary data.</text>
</comment>
<proteinExistence type="predicted"/>
<dbReference type="Proteomes" id="UP000477386">
    <property type="component" value="Unassembled WGS sequence"/>
</dbReference>
<evidence type="ECO:0000313" key="4">
    <source>
        <dbReference type="Proteomes" id="UP000477386"/>
    </source>
</evidence>
<sequence length="170" mass="17917">MNGNYAASTSAGSSFSDGQWGGGATLRYYVKPNLAIGLNGRYFMKDYASSVNVYPTPGSAISIKASTNLLMVTGQAEYFFSESALRPYVGVEAGLYRTAATLEISNGYNSEKASDNASNFGVAPKVGLQYALSPAIGINVDAGYHIVFDDGETGKLLLLGAGVFFTFGQR</sequence>
<dbReference type="SUPFAM" id="SSF56925">
    <property type="entry name" value="OMPA-like"/>
    <property type="match status" value="1"/>
</dbReference>
<keyword evidence="4" id="KW-1185">Reference proteome</keyword>
<organism evidence="3 4">
    <name type="scientific">Spirosoma agri</name>
    <dbReference type="NCBI Taxonomy" id="1987381"/>
    <lineage>
        <taxon>Bacteria</taxon>
        <taxon>Pseudomonadati</taxon>
        <taxon>Bacteroidota</taxon>
        <taxon>Cytophagia</taxon>
        <taxon>Cytophagales</taxon>
        <taxon>Cytophagaceae</taxon>
        <taxon>Spirosoma</taxon>
    </lineage>
</organism>
<dbReference type="AlphaFoldDB" id="A0A6M0IPR4"/>
<keyword evidence="1" id="KW-0732">Signal</keyword>
<name>A0A6M0IPR4_9BACT</name>
<evidence type="ECO:0000313" key="3">
    <source>
        <dbReference type="EMBL" id="NEU69545.1"/>
    </source>
</evidence>